<sequence length="236" mass="27213">MGIMTPEKNKDYITCTSDTTGRWKIGIRSSANSITDTVDELTTVVTKLWSALQQLCRVKQCVFAVWVYDQNVTLEDALTLNVKEEEVYHEHLKNDNDISSKLVRHAFETVANDNKYARITHLQSEEIELCLRLQSGDSQISKSDTEFYKNQVHDEIVDEEPAFQPLAITVDYTRSEDEESEKVNTVEIKFTSMSDIWFADTEQGRVNRHRLVTVLDEVQQQFDVMSVLPNQGNQWN</sequence>
<reference evidence="1 2" key="1">
    <citation type="journal article" date="2014" name="Int. J. Syst. Evol. Microbiol.">
        <title>Complete genome sequence of Corynebacterium casei LMG S-19264T (=DSM 44701T), isolated from a smear-ripened cheese.</title>
        <authorList>
            <consortium name="US DOE Joint Genome Institute (JGI-PGF)"/>
            <person name="Walter F."/>
            <person name="Albersmeier A."/>
            <person name="Kalinowski J."/>
            <person name="Ruckert C."/>
        </authorList>
    </citation>
    <scope>NUCLEOTIDE SEQUENCE [LARGE SCALE GENOMIC DNA]</scope>
    <source>
        <strain evidence="1 2">CGMCC 4.7215</strain>
    </source>
</reference>
<evidence type="ECO:0000313" key="1">
    <source>
        <dbReference type="EMBL" id="MFC7126669.1"/>
    </source>
</evidence>
<dbReference type="RefSeq" id="WP_382269330.1">
    <property type="nucleotide sequence ID" value="NZ_JBHSZQ010000038.1"/>
</dbReference>
<dbReference type="EMBL" id="JBHSZQ010000038">
    <property type="protein sequence ID" value="MFC7126669.1"/>
    <property type="molecule type" value="Genomic_DNA"/>
</dbReference>
<dbReference type="AlphaFoldDB" id="A0ABD5X822"/>
<protein>
    <submittedName>
        <fullName evidence="1">Uncharacterized protein</fullName>
    </submittedName>
</protein>
<name>A0ABD5X822_9EURY</name>
<proteinExistence type="predicted"/>
<accession>A0ABD5X822</accession>
<dbReference type="Proteomes" id="UP001596414">
    <property type="component" value="Unassembled WGS sequence"/>
</dbReference>
<organism evidence="1 2">
    <name type="scientific">Halovenus rubra</name>
    <dbReference type="NCBI Taxonomy" id="869890"/>
    <lineage>
        <taxon>Archaea</taxon>
        <taxon>Methanobacteriati</taxon>
        <taxon>Methanobacteriota</taxon>
        <taxon>Stenosarchaea group</taxon>
        <taxon>Halobacteria</taxon>
        <taxon>Halobacteriales</taxon>
        <taxon>Haloarculaceae</taxon>
        <taxon>Halovenus</taxon>
    </lineage>
</organism>
<evidence type="ECO:0000313" key="2">
    <source>
        <dbReference type="Proteomes" id="UP001596414"/>
    </source>
</evidence>
<comment type="caution">
    <text evidence="1">The sequence shown here is derived from an EMBL/GenBank/DDBJ whole genome shotgun (WGS) entry which is preliminary data.</text>
</comment>
<gene>
    <name evidence="1" type="ORF">ACFQJ7_11630</name>
</gene>